<name>A0A1Q8CS71_9PSEU</name>
<dbReference type="InterPro" id="IPR000073">
    <property type="entry name" value="AB_hydrolase_1"/>
</dbReference>
<feature type="domain" description="AB hydrolase-1" evidence="1">
    <location>
        <begin position="25"/>
        <end position="227"/>
    </location>
</feature>
<dbReference type="PANTHER" id="PTHR43689">
    <property type="entry name" value="HYDROLASE"/>
    <property type="match status" value="1"/>
</dbReference>
<dbReference type="GO" id="GO:0003824">
    <property type="term" value="F:catalytic activity"/>
    <property type="evidence" value="ECO:0007669"/>
    <property type="project" value="UniProtKB-ARBA"/>
</dbReference>
<evidence type="ECO:0000313" key="2">
    <source>
        <dbReference type="EMBL" id="OLF17200.1"/>
    </source>
</evidence>
<dbReference type="EMBL" id="MSIE01000019">
    <property type="protein sequence ID" value="OLF17200.1"/>
    <property type="molecule type" value="Genomic_DNA"/>
</dbReference>
<dbReference type="SUPFAM" id="SSF53474">
    <property type="entry name" value="alpha/beta-Hydrolases"/>
    <property type="match status" value="1"/>
</dbReference>
<dbReference type="PANTHER" id="PTHR43689:SF8">
    <property type="entry name" value="ALPHA_BETA-HYDROLASES SUPERFAMILY PROTEIN"/>
    <property type="match status" value="1"/>
</dbReference>
<dbReference type="Proteomes" id="UP000185596">
    <property type="component" value="Unassembled WGS sequence"/>
</dbReference>
<evidence type="ECO:0000313" key="3">
    <source>
        <dbReference type="Proteomes" id="UP000185596"/>
    </source>
</evidence>
<dbReference type="AlphaFoldDB" id="A0A1Q8CS71"/>
<reference evidence="2 3" key="1">
    <citation type="submission" date="2016-12" db="EMBL/GenBank/DDBJ databases">
        <title>The draft genome sequence of Actinophytocola sp. 11-183.</title>
        <authorList>
            <person name="Wang W."/>
            <person name="Yuan L."/>
        </authorList>
    </citation>
    <scope>NUCLEOTIDE SEQUENCE [LARGE SCALE GENOMIC DNA]</scope>
    <source>
        <strain evidence="2 3">11-183</strain>
    </source>
</reference>
<sequence>MTEVRWDGGVRSLTAGQERETCPLVVLLPGLGAMGYLVDTLAACGRWTSSFLLDVPGFGRRPPRPCPPEVPAIAATVAGWLDLVAGDRPVVLVGHSTAAQAALHVAVDRPGRVRALVLMGPTFPPEQRRFPPLARACLRDLPRENIGLVPAVLPYYLRGGVDLARMVRSAQRDRPEDVIPAVRCPTLLVRGVHDTFAHQEWLDRLTAAARDGWSVTAPGAHTFPFRRGELTGELIARAAHRAGLTVHPDRSW</sequence>
<protein>
    <recommendedName>
        <fullName evidence="1">AB hydrolase-1 domain-containing protein</fullName>
    </recommendedName>
</protein>
<dbReference type="Gene3D" id="3.40.50.1820">
    <property type="entry name" value="alpha/beta hydrolase"/>
    <property type="match status" value="1"/>
</dbReference>
<dbReference type="OrthoDB" id="9769541at2"/>
<organism evidence="2 3">
    <name type="scientific">Actinophytocola xanthii</name>
    <dbReference type="NCBI Taxonomy" id="1912961"/>
    <lineage>
        <taxon>Bacteria</taxon>
        <taxon>Bacillati</taxon>
        <taxon>Actinomycetota</taxon>
        <taxon>Actinomycetes</taxon>
        <taxon>Pseudonocardiales</taxon>
        <taxon>Pseudonocardiaceae</taxon>
    </lineage>
</organism>
<keyword evidence="3" id="KW-1185">Reference proteome</keyword>
<dbReference type="STRING" id="1912961.BU204_12445"/>
<evidence type="ECO:0000259" key="1">
    <source>
        <dbReference type="Pfam" id="PF12697"/>
    </source>
</evidence>
<dbReference type="InterPro" id="IPR029058">
    <property type="entry name" value="AB_hydrolase_fold"/>
</dbReference>
<accession>A0A1Q8CS71</accession>
<gene>
    <name evidence="2" type="ORF">BU204_12445</name>
</gene>
<comment type="caution">
    <text evidence="2">The sequence shown here is derived from an EMBL/GenBank/DDBJ whole genome shotgun (WGS) entry which is preliminary data.</text>
</comment>
<proteinExistence type="predicted"/>
<dbReference type="RefSeq" id="WP_075125799.1">
    <property type="nucleotide sequence ID" value="NZ_MSIE01000019.1"/>
</dbReference>
<dbReference type="Pfam" id="PF12697">
    <property type="entry name" value="Abhydrolase_6"/>
    <property type="match status" value="1"/>
</dbReference>